<sequence>MTFRTALSGLNAAASDLNVTSHNIANVATVGFKLSRAEFAEVFANSPFGLSRTAIGAGTRVANVAQQFGQGSIEFTDNALDIAISGGGFFRMSDGGVAVYSRAGNFSADRDGFVINPAGHRLQVYPPITGTQNFDTGRLQDLQIAVGDAAPQATTSIDVGLNLPANATAPANGTFDPNDPLSYNHTTSLTVFDSLGASHIATLYYVKTANPNEWQMYSYIDGTQISGPDLVDYTNTGTLNTPVGGTITLPPYTPTTGAADLNITLDLSASTQYGEQFSVAELVQDGYTTGRLTGIETSPTGVVFARFTNGQSLPLGQLALANFPNVQGLQELGDNVWGETFESGQPVLGTAGSGSFGLTQSGALEASNVDLTEQLVNMITAQRNFQANAQMISTQDQVTQTVINIR</sequence>
<dbReference type="InterPro" id="IPR001444">
    <property type="entry name" value="Flag_bb_rod_N"/>
</dbReference>
<dbReference type="GO" id="GO:0005829">
    <property type="term" value="C:cytosol"/>
    <property type="evidence" value="ECO:0007669"/>
    <property type="project" value="TreeGrafter"/>
</dbReference>
<evidence type="ECO:0000256" key="3">
    <source>
        <dbReference type="ARBA" id="ARBA00019015"/>
    </source>
</evidence>
<dbReference type="EMBL" id="JACYTR010000004">
    <property type="protein sequence ID" value="MBD8524760.1"/>
    <property type="molecule type" value="Genomic_DNA"/>
</dbReference>
<dbReference type="PANTHER" id="PTHR30435:SF1">
    <property type="entry name" value="FLAGELLAR HOOK PROTEIN FLGE"/>
    <property type="match status" value="1"/>
</dbReference>
<organism evidence="10 11">
    <name type="scientific">Pseudomarimonas arenosa</name>
    <dbReference type="NCBI Taxonomy" id="2774145"/>
    <lineage>
        <taxon>Bacteria</taxon>
        <taxon>Pseudomonadati</taxon>
        <taxon>Pseudomonadota</taxon>
        <taxon>Gammaproteobacteria</taxon>
        <taxon>Lysobacterales</taxon>
        <taxon>Lysobacteraceae</taxon>
        <taxon>Pseudomarimonas</taxon>
    </lineage>
</organism>
<dbReference type="InterPro" id="IPR037925">
    <property type="entry name" value="FlgE/F/G-like"/>
</dbReference>
<feature type="domain" description="Flagellar hook protein FlgE D2" evidence="8">
    <location>
        <begin position="162"/>
        <end position="287"/>
    </location>
</feature>
<dbReference type="SUPFAM" id="SSF117143">
    <property type="entry name" value="Flagellar hook protein flgE"/>
    <property type="match status" value="1"/>
</dbReference>
<dbReference type="GO" id="GO:0009425">
    <property type="term" value="C:bacterial-type flagellum basal body"/>
    <property type="evidence" value="ECO:0007669"/>
    <property type="project" value="UniProtKB-SubCell"/>
</dbReference>
<dbReference type="AlphaFoldDB" id="A0AAW3ZEX8"/>
<comment type="function">
    <text evidence="5">A flexible structure which links the flagellar filament to the drive apparatus in the basal body.</text>
</comment>
<reference evidence="10 11" key="1">
    <citation type="submission" date="2020-09" db="EMBL/GenBank/DDBJ databases">
        <title>Pseudoxanthomonas sp. CAU 1598 isolated from sand of Yaerae Beach.</title>
        <authorList>
            <person name="Kim W."/>
        </authorList>
    </citation>
    <scope>NUCLEOTIDE SEQUENCE [LARGE SCALE GENOMIC DNA]</scope>
    <source>
        <strain evidence="10 11">CAU 1598</strain>
    </source>
</reference>
<evidence type="ECO:0000256" key="1">
    <source>
        <dbReference type="ARBA" id="ARBA00004117"/>
    </source>
</evidence>
<dbReference type="Proteomes" id="UP000613768">
    <property type="component" value="Unassembled WGS sequence"/>
</dbReference>
<keyword evidence="10" id="KW-0969">Cilium</keyword>
<evidence type="ECO:0000259" key="8">
    <source>
        <dbReference type="Pfam" id="PF07559"/>
    </source>
</evidence>
<dbReference type="InterPro" id="IPR010930">
    <property type="entry name" value="Flg_bb/hook_C_dom"/>
</dbReference>
<dbReference type="NCBIfam" id="NF004238">
    <property type="entry name" value="PRK05682.1-1"/>
    <property type="match status" value="1"/>
</dbReference>
<dbReference type="Pfam" id="PF07559">
    <property type="entry name" value="FlgE_D2"/>
    <property type="match status" value="1"/>
</dbReference>
<dbReference type="InterPro" id="IPR020013">
    <property type="entry name" value="Flagellar_FlgE/F/G"/>
</dbReference>
<dbReference type="InterPro" id="IPR053967">
    <property type="entry name" value="LlgE_F_G-like_D1"/>
</dbReference>
<accession>A0AAW3ZEX8</accession>
<evidence type="ECO:0000256" key="4">
    <source>
        <dbReference type="ARBA" id="ARBA00023143"/>
    </source>
</evidence>
<feature type="domain" description="Flagellar hook protein FlgE/F/G-like D1" evidence="9">
    <location>
        <begin position="83"/>
        <end position="146"/>
    </location>
</feature>
<dbReference type="GO" id="GO:0071978">
    <property type="term" value="P:bacterial-type flagellum-dependent swarming motility"/>
    <property type="evidence" value="ECO:0007669"/>
    <property type="project" value="TreeGrafter"/>
</dbReference>
<dbReference type="Gene3D" id="2.60.98.20">
    <property type="entry name" value="Flagellar hook protein FlgE"/>
    <property type="match status" value="1"/>
</dbReference>
<evidence type="ECO:0000259" key="9">
    <source>
        <dbReference type="Pfam" id="PF22692"/>
    </source>
</evidence>
<dbReference type="Pfam" id="PF22692">
    <property type="entry name" value="LlgE_F_G_D1"/>
    <property type="match status" value="1"/>
</dbReference>
<comment type="caution">
    <text evidence="10">The sequence shown here is derived from an EMBL/GenBank/DDBJ whole genome shotgun (WGS) entry which is preliminary data.</text>
</comment>
<evidence type="ECO:0000259" key="7">
    <source>
        <dbReference type="Pfam" id="PF06429"/>
    </source>
</evidence>
<dbReference type="Pfam" id="PF00460">
    <property type="entry name" value="Flg_bb_rod"/>
    <property type="match status" value="1"/>
</dbReference>
<feature type="domain" description="Flagellar basal-body/hook protein C-terminal" evidence="7">
    <location>
        <begin position="360"/>
        <end position="405"/>
    </location>
</feature>
<dbReference type="PANTHER" id="PTHR30435">
    <property type="entry name" value="FLAGELLAR PROTEIN"/>
    <property type="match status" value="1"/>
</dbReference>
<name>A0AAW3ZEX8_9GAMM</name>
<evidence type="ECO:0000313" key="11">
    <source>
        <dbReference type="Proteomes" id="UP000613768"/>
    </source>
</evidence>
<dbReference type="InterPro" id="IPR011491">
    <property type="entry name" value="FlgE_D2"/>
</dbReference>
<proteinExistence type="inferred from homology"/>
<evidence type="ECO:0000313" key="10">
    <source>
        <dbReference type="EMBL" id="MBD8524760.1"/>
    </source>
</evidence>
<comment type="subcellular location">
    <subcellularLocation>
        <location evidence="1 5">Bacterial flagellum basal body</location>
    </subcellularLocation>
</comment>
<dbReference type="Pfam" id="PF06429">
    <property type="entry name" value="Flg_bbr_C"/>
    <property type="match status" value="1"/>
</dbReference>
<keyword evidence="11" id="KW-1185">Reference proteome</keyword>
<protein>
    <recommendedName>
        <fullName evidence="3 5">Flagellar hook protein FlgE</fullName>
    </recommendedName>
</protein>
<evidence type="ECO:0000256" key="5">
    <source>
        <dbReference type="RuleBase" id="RU362116"/>
    </source>
</evidence>
<dbReference type="NCBIfam" id="TIGR03506">
    <property type="entry name" value="FlgEFG_subfam"/>
    <property type="match status" value="1"/>
</dbReference>
<keyword evidence="10" id="KW-0966">Cell projection</keyword>
<dbReference type="InterPro" id="IPR037058">
    <property type="entry name" value="Falgellar_hook_FlgE_sf"/>
</dbReference>
<gene>
    <name evidence="10" type="primary">flgE</name>
    <name evidence="10" type="ORF">IFO71_03305</name>
</gene>
<keyword evidence="4 5" id="KW-0975">Bacterial flagellum</keyword>
<comment type="similarity">
    <text evidence="2 5">Belongs to the flagella basal body rod proteins family.</text>
</comment>
<dbReference type="GO" id="GO:0009424">
    <property type="term" value="C:bacterial-type flagellum hook"/>
    <property type="evidence" value="ECO:0007669"/>
    <property type="project" value="TreeGrafter"/>
</dbReference>
<evidence type="ECO:0000259" key="6">
    <source>
        <dbReference type="Pfam" id="PF00460"/>
    </source>
</evidence>
<feature type="domain" description="Flagellar basal body rod protein N-terminal" evidence="6">
    <location>
        <begin position="3"/>
        <end position="33"/>
    </location>
</feature>
<dbReference type="RefSeq" id="WP_192028107.1">
    <property type="nucleotide sequence ID" value="NZ_JACYTR010000004.1"/>
</dbReference>
<evidence type="ECO:0000256" key="2">
    <source>
        <dbReference type="ARBA" id="ARBA00009677"/>
    </source>
</evidence>
<keyword evidence="10" id="KW-0282">Flagellum</keyword>